<dbReference type="InterPro" id="IPR053716">
    <property type="entry name" value="Flag_assembly_chemotaxis_eff"/>
</dbReference>
<keyword evidence="2" id="KW-1185">Reference proteome</keyword>
<dbReference type="EMBL" id="QQAX01000031">
    <property type="protein sequence ID" value="RDI38533.1"/>
    <property type="molecule type" value="Genomic_DNA"/>
</dbReference>
<evidence type="ECO:0008006" key="3">
    <source>
        <dbReference type="Google" id="ProtNLM"/>
    </source>
</evidence>
<dbReference type="Gene3D" id="1.10.287.1700">
    <property type="match status" value="1"/>
</dbReference>
<accession>A0A370G948</accession>
<dbReference type="Proteomes" id="UP000254720">
    <property type="component" value="Unassembled WGS sequence"/>
</dbReference>
<comment type="caution">
    <text evidence="1">The sequence shown here is derived from an EMBL/GenBank/DDBJ whole genome shotgun (WGS) entry which is preliminary data.</text>
</comment>
<gene>
    <name evidence="1" type="ORF">C8D86_13115</name>
</gene>
<dbReference type="RefSeq" id="WP_114835319.1">
    <property type="nucleotide sequence ID" value="NZ_LR699116.1"/>
</dbReference>
<name>A0A370G948_9COXI</name>
<evidence type="ECO:0000313" key="2">
    <source>
        <dbReference type="Proteomes" id="UP000254720"/>
    </source>
</evidence>
<reference evidence="1 2" key="1">
    <citation type="submission" date="2018-07" db="EMBL/GenBank/DDBJ databases">
        <title>Genomic Encyclopedia of Type Strains, Phase IV (KMG-IV): sequencing the most valuable type-strain genomes for metagenomic binning, comparative biology and taxonomic classification.</title>
        <authorList>
            <person name="Goeker M."/>
        </authorList>
    </citation>
    <scope>NUCLEOTIDE SEQUENCE [LARGE SCALE GENOMIC DNA]</scope>
    <source>
        <strain evidence="1 2">DSM 16500</strain>
    </source>
</reference>
<sequence>MKDMRQIKILENSIKCEKKKYLSELSKINSKINTKQSLIKKMQSYQFDYLNSNNFNLSKSMPGLHGNMRMFIKKIDNVINHTESEITMLEKMKLSLLDTIGNLDKKLNLMLSFEEKLNAESALKELRNEQLMIDSIAATSNKRREHE</sequence>
<proteinExistence type="predicted"/>
<organism evidence="1 2">
    <name type="scientific">Aquicella lusitana</name>
    <dbReference type="NCBI Taxonomy" id="254246"/>
    <lineage>
        <taxon>Bacteria</taxon>
        <taxon>Pseudomonadati</taxon>
        <taxon>Pseudomonadota</taxon>
        <taxon>Gammaproteobacteria</taxon>
        <taxon>Legionellales</taxon>
        <taxon>Coxiellaceae</taxon>
        <taxon>Aquicella</taxon>
    </lineage>
</organism>
<evidence type="ECO:0000313" key="1">
    <source>
        <dbReference type="EMBL" id="RDI38533.1"/>
    </source>
</evidence>
<protein>
    <recommendedName>
        <fullName evidence="3">Flagellar FliJ protein</fullName>
    </recommendedName>
</protein>
<dbReference type="AlphaFoldDB" id="A0A370G948"/>